<gene>
    <name evidence="3" type="ORF">AKJ09_09532</name>
</gene>
<protein>
    <recommendedName>
        <fullName evidence="1">glutathione-specific gamma-glutamylcyclotransferase</fullName>
        <ecNumber evidence="1">4.3.2.7</ecNumber>
    </recommendedName>
</protein>
<dbReference type="Pfam" id="PF04752">
    <property type="entry name" value="ChaC"/>
    <property type="match status" value="1"/>
</dbReference>
<dbReference type="InterPro" id="IPR036568">
    <property type="entry name" value="GGCT-like_sf"/>
</dbReference>
<dbReference type="AlphaFoldDB" id="A0A0K1QAV4"/>
<name>A0A0K1QAV4_9BACT</name>
<dbReference type="GO" id="GO:0005737">
    <property type="term" value="C:cytoplasm"/>
    <property type="evidence" value="ECO:0007669"/>
    <property type="project" value="TreeGrafter"/>
</dbReference>
<dbReference type="PANTHER" id="PTHR12192">
    <property type="entry name" value="CATION TRANSPORT PROTEIN CHAC-RELATED"/>
    <property type="match status" value="1"/>
</dbReference>
<evidence type="ECO:0000256" key="1">
    <source>
        <dbReference type="ARBA" id="ARBA00012344"/>
    </source>
</evidence>
<dbReference type="EC" id="4.3.2.7" evidence="1"/>
<evidence type="ECO:0000313" key="4">
    <source>
        <dbReference type="Proteomes" id="UP000064967"/>
    </source>
</evidence>
<dbReference type="KEGG" id="llu:AKJ09_09532"/>
<dbReference type="RefSeq" id="WP_240488823.1">
    <property type="nucleotide sequence ID" value="NZ_CP012333.1"/>
</dbReference>
<evidence type="ECO:0000256" key="2">
    <source>
        <dbReference type="ARBA" id="ARBA00023239"/>
    </source>
</evidence>
<dbReference type="GO" id="GO:0061928">
    <property type="term" value="F:glutathione specific gamma-glutamylcyclotransferase activity"/>
    <property type="evidence" value="ECO:0007669"/>
    <property type="project" value="UniProtKB-EC"/>
</dbReference>
<keyword evidence="2" id="KW-0456">Lyase</keyword>
<dbReference type="InterPro" id="IPR006840">
    <property type="entry name" value="ChaC"/>
</dbReference>
<organism evidence="3 4">
    <name type="scientific">Labilithrix luteola</name>
    <dbReference type="NCBI Taxonomy" id="1391654"/>
    <lineage>
        <taxon>Bacteria</taxon>
        <taxon>Pseudomonadati</taxon>
        <taxon>Myxococcota</taxon>
        <taxon>Polyangia</taxon>
        <taxon>Polyangiales</taxon>
        <taxon>Labilitrichaceae</taxon>
        <taxon>Labilithrix</taxon>
    </lineage>
</organism>
<dbReference type="InterPro" id="IPR013024">
    <property type="entry name" value="GGCT-like"/>
</dbReference>
<sequence length="185" mass="20623">MGGRFPMWIFAYGSLIFRPAFPYLERKRAFLPGWSRRFWQGSPDHRGVPEAPGLVATLVAEAGAMCGGCAYRIDTTEAPRILAELDVREQAGFERHCFALFEEPDGVSFAEAVVYVAKTDNPHFLGPLDEKAIASWVRTRRGPSGANIDYVLCLHDALQALAIDDPHVDTIVRWLREEVIESTSS</sequence>
<dbReference type="CDD" id="cd06661">
    <property type="entry name" value="GGCT_like"/>
    <property type="match status" value="1"/>
</dbReference>
<dbReference type="GO" id="GO:0006751">
    <property type="term" value="P:glutathione catabolic process"/>
    <property type="evidence" value="ECO:0007669"/>
    <property type="project" value="InterPro"/>
</dbReference>
<reference evidence="3 4" key="1">
    <citation type="submission" date="2015-08" db="EMBL/GenBank/DDBJ databases">
        <authorList>
            <person name="Babu N.S."/>
            <person name="Beckwith C.J."/>
            <person name="Beseler K.G."/>
            <person name="Brison A."/>
            <person name="Carone J.V."/>
            <person name="Caskin T.P."/>
            <person name="Diamond M."/>
            <person name="Durham M.E."/>
            <person name="Foxe J.M."/>
            <person name="Go M."/>
            <person name="Henderson B.A."/>
            <person name="Jones I.B."/>
            <person name="McGettigan J.A."/>
            <person name="Micheletti S.J."/>
            <person name="Nasrallah M.E."/>
            <person name="Ortiz D."/>
            <person name="Piller C.R."/>
            <person name="Privatt S.R."/>
            <person name="Schneider S.L."/>
            <person name="Sharp S."/>
            <person name="Smith T.C."/>
            <person name="Stanton J.D."/>
            <person name="Ullery H.E."/>
            <person name="Wilson R.J."/>
            <person name="Serrano M.G."/>
            <person name="Buck G."/>
            <person name="Lee V."/>
            <person name="Wang Y."/>
            <person name="Carvalho R."/>
            <person name="Voegtly L."/>
            <person name="Shi R."/>
            <person name="Duckworth R."/>
            <person name="Johnson A."/>
            <person name="Loviza R."/>
            <person name="Walstead R."/>
            <person name="Shah Z."/>
            <person name="Kiflezghi M."/>
            <person name="Wade K."/>
            <person name="Ball S.L."/>
            <person name="Bradley K.W."/>
            <person name="Asai D.J."/>
            <person name="Bowman C.A."/>
            <person name="Russell D.A."/>
            <person name="Pope W.H."/>
            <person name="Jacobs-Sera D."/>
            <person name="Hendrix R.W."/>
            <person name="Hatfull G.F."/>
        </authorList>
    </citation>
    <scope>NUCLEOTIDE SEQUENCE [LARGE SCALE GENOMIC DNA]</scope>
    <source>
        <strain evidence="3 4">DSM 27648</strain>
    </source>
</reference>
<dbReference type="EMBL" id="CP012333">
    <property type="protein sequence ID" value="AKV02869.1"/>
    <property type="molecule type" value="Genomic_DNA"/>
</dbReference>
<proteinExistence type="predicted"/>
<keyword evidence="4" id="KW-1185">Reference proteome</keyword>
<dbReference type="SUPFAM" id="SSF110857">
    <property type="entry name" value="Gamma-glutamyl cyclotransferase-like"/>
    <property type="match status" value="1"/>
</dbReference>
<dbReference type="STRING" id="1391654.AKJ09_09532"/>
<dbReference type="Gene3D" id="3.10.490.10">
    <property type="entry name" value="Gamma-glutamyl cyclotransferase-like"/>
    <property type="match status" value="1"/>
</dbReference>
<dbReference type="PANTHER" id="PTHR12192:SF2">
    <property type="entry name" value="GLUTATHIONE-SPECIFIC GAMMA-GLUTAMYLCYCLOTRANSFERASE 2"/>
    <property type="match status" value="1"/>
</dbReference>
<accession>A0A0K1QAV4</accession>
<evidence type="ECO:0000313" key="3">
    <source>
        <dbReference type="EMBL" id="AKV02869.1"/>
    </source>
</evidence>
<dbReference type="Proteomes" id="UP000064967">
    <property type="component" value="Chromosome"/>
</dbReference>